<gene>
    <name evidence="4" type="ORF">HYX28_07995</name>
</gene>
<dbReference type="InterPro" id="IPR003658">
    <property type="entry name" value="Anti-sigma_ant"/>
</dbReference>
<dbReference type="AlphaFoldDB" id="A0A932A8K1"/>
<sequence length="116" mass="12490">MAFGLKIRQESEGITVLELEGRILVSGSSQQLHTAVREQLAQGARKLVLHLAGVSYVDSSGVGEIVSAYSAARESGGELRLAAVTPKVRDLMMMTNLNRVFDLNQSEAEAIASFKN</sequence>
<evidence type="ECO:0000313" key="4">
    <source>
        <dbReference type="EMBL" id="MBI2678710.1"/>
    </source>
</evidence>
<dbReference type="SUPFAM" id="SSF52091">
    <property type="entry name" value="SpoIIaa-like"/>
    <property type="match status" value="1"/>
</dbReference>
<proteinExistence type="inferred from homology"/>
<evidence type="ECO:0000256" key="1">
    <source>
        <dbReference type="ARBA" id="ARBA00009013"/>
    </source>
</evidence>
<dbReference type="CDD" id="cd07043">
    <property type="entry name" value="STAS_anti-anti-sigma_factors"/>
    <property type="match status" value="1"/>
</dbReference>
<evidence type="ECO:0000313" key="5">
    <source>
        <dbReference type="Proteomes" id="UP000779809"/>
    </source>
</evidence>
<dbReference type="Gene3D" id="3.30.750.24">
    <property type="entry name" value="STAS domain"/>
    <property type="match status" value="1"/>
</dbReference>
<evidence type="ECO:0000259" key="3">
    <source>
        <dbReference type="PROSITE" id="PS50801"/>
    </source>
</evidence>
<dbReference type="NCBIfam" id="TIGR00377">
    <property type="entry name" value="ant_ant_sig"/>
    <property type="match status" value="1"/>
</dbReference>
<accession>A0A932A8K1</accession>
<dbReference type="Pfam" id="PF01740">
    <property type="entry name" value="STAS"/>
    <property type="match status" value="1"/>
</dbReference>
<reference evidence="4" key="1">
    <citation type="submission" date="2020-07" db="EMBL/GenBank/DDBJ databases">
        <title>Huge and variable diversity of episymbiotic CPR bacteria and DPANN archaea in groundwater ecosystems.</title>
        <authorList>
            <person name="He C.Y."/>
            <person name="Keren R."/>
            <person name="Whittaker M."/>
            <person name="Farag I.F."/>
            <person name="Doudna J."/>
            <person name="Cate J.H.D."/>
            <person name="Banfield J.F."/>
        </authorList>
    </citation>
    <scope>NUCLEOTIDE SEQUENCE</scope>
    <source>
        <strain evidence="4">NC_groundwater_580_Pr5_B-0.1um_64_19</strain>
    </source>
</reference>
<dbReference type="EMBL" id="JACPNR010000009">
    <property type="protein sequence ID" value="MBI2678710.1"/>
    <property type="molecule type" value="Genomic_DNA"/>
</dbReference>
<dbReference type="Proteomes" id="UP000779809">
    <property type="component" value="Unassembled WGS sequence"/>
</dbReference>
<dbReference type="PROSITE" id="PS50801">
    <property type="entry name" value="STAS"/>
    <property type="match status" value="1"/>
</dbReference>
<organism evidence="4 5">
    <name type="scientific">Candidatus Korobacter versatilis</name>
    <dbReference type="NCBI Taxonomy" id="658062"/>
    <lineage>
        <taxon>Bacteria</taxon>
        <taxon>Pseudomonadati</taxon>
        <taxon>Acidobacteriota</taxon>
        <taxon>Terriglobia</taxon>
        <taxon>Terriglobales</taxon>
        <taxon>Candidatus Korobacteraceae</taxon>
        <taxon>Candidatus Korobacter</taxon>
    </lineage>
</organism>
<comment type="caution">
    <text evidence="4">The sequence shown here is derived from an EMBL/GenBank/DDBJ whole genome shotgun (WGS) entry which is preliminary data.</text>
</comment>
<protein>
    <recommendedName>
        <fullName evidence="2">Anti-sigma factor antagonist</fullName>
    </recommendedName>
</protein>
<evidence type="ECO:0000256" key="2">
    <source>
        <dbReference type="RuleBase" id="RU003749"/>
    </source>
</evidence>
<comment type="similarity">
    <text evidence="1 2">Belongs to the anti-sigma-factor antagonist family.</text>
</comment>
<dbReference type="InterPro" id="IPR036513">
    <property type="entry name" value="STAS_dom_sf"/>
</dbReference>
<dbReference type="GO" id="GO:0043856">
    <property type="term" value="F:anti-sigma factor antagonist activity"/>
    <property type="evidence" value="ECO:0007669"/>
    <property type="project" value="InterPro"/>
</dbReference>
<dbReference type="InterPro" id="IPR002645">
    <property type="entry name" value="STAS_dom"/>
</dbReference>
<dbReference type="PANTHER" id="PTHR33495">
    <property type="entry name" value="ANTI-SIGMA FACTOR ANTAGONIST TM_1081-RELATED-RELATED"/>
    <property type="match status" value="1"/>
</dbReference>
<name>A0A932A8K1_9BACT</name>
<feature type="domain" description="STAS" evidence="3">
    <location>
        <begin position="12"/>
        <end position="114"/>
    </location>
</feature>